<accession>A0A0G2HJX6</accession>
<dbReference type="PATRIC" id="fig|1604020.3.peg.1482"/>
<organism evidence="1 2">
    <name type="scientific">Candidatus Synechococcus spongiarum SP3</name>
    <dbReference type="NCBI Taxonomy" id="1604020"/>
    <lineage>
        <taxon>Bacteria</taxon>
        <taxon>Bacillati</taxon>
        <taxon>Cyanobacteriota</taxon>
        <taxon>Cyanophyceae</taxon>
        <taxon>Synechococcales</taxon>
        <taxon>Synechococcaceae</taxon>
        <taxon>Synechococcus</taxon>
    </lineage>
</organism>
<evidence type="ECO:0000313" key="1">
    <source>
        <dbReference type="EMBL" id="KKZ11583.1"/>
    </source>
</evidence>
<reference evidence="1 2" key="1">
    <citation type="submission" date="2015-01" db="EMBL/GenBank/DDBJ databases">
        <title>Lifestyle Evolution in Cyanobacterial Symbionts of Sponges.</title>
        <authorList>
            <person name="Burgsdorf I."/>
            <person name="Slaby B.M."/>
            <person name="Handley K.M."/>
            <person name="Haber M."/>
            <person name="Blom J."/>
            <person name="Marshall C.W."/>
            <person name="Gilbert J.A."/>
            <person name="Hentschel U."/>
            <person name="Steindler L."/>
        </authorList>
    </citation>
    <scope>NUCLEOTIDE SEQUENCE [LARGE SCALE GENOMIC DNA]</scope>
    <source>
        <strain evidence="1">SP3</strain>
    </source>
</reference>
<dbReference type="Proteomes" id="UP000035067">
    <property type="component" value="Unassembled WGS sequence"/>
</dbReference>
<name>A0A0G2HJX6_9SYNE</name>
<protein>
    <recommendedName>
        <fullName evidence="3">Helicase</fullName>
    </recommendedName>
</protein>
<comment type="caution">
    <text evidence="1">The sequence shown here is derived from an EMBL/GenBank/DDBJ whole genome shotgun (WGS) entry which is preliminary data.</text>
</comment>
<sequence>MLEAHVHEQLKRLLHQDGRPLWAHHLSLSRLVARSLRRHDVTLISIAPGSEPSWRLGALLPCCLAGEAVALVVSQRLHQRLQLVELPRLHRAGIATSLWEGDNCPQDTPLWLLRPAELLRAHQAGQLYGRQLVVLDSGRLEKDLQTAMGVTLEAQDWNRLQQAHPALAQAVASCFDQLNQQVFAHPANPLGRVPISEAAEAPLRQLLGDHGPMPDPWQRWLHARSSWASWAEVDYRLLRWRWQRQPLDPLQLLQPLLAARGMVLCGSPGPGKTLEDSLNRRPMVRVKLGDPPLQDPLSLYAPRRQPLPNAPVFPRHLLGQCCRLVLARSGLTAVLLDDVPLRQALTSALAAEFGSRVVHECLAPADNGVLCTSWGWWQEHHHQLPLPRQLVIGSLPLLSLEDPITAARVRHWRRRGRDWFGELLLPDALATMQHVVACLRGQCGTRLAILDGRIHCRSWGQRVLDELQPWVGVSQLLPDEN</sequence>
<dbReference type="AlphaFoldDB" id="A0A0G2HJX6"/>
<evidence type="ECO:0000313" key="2">
    <source>
        <dbReference type="Proteomes" id="UP000035067"/>
    </source>
</evidence>
<evidence type="ECO:0008006" key="3">
    <source>
        <dbReference type="Google" id="ProtNLM"/>
    </source>
</evidence>
<proteinExistence type="predicted"/>
<gene>
    <name evidence="1" type="ORF">TE42_07625</name>
</gene>
<dbReference type="EMBL" id="JXQG01000048">
    <property type="protein sequence ID" value="KKZ11583.1"/>
    <property type="molecule type" value="Genomic_DNA"/>
</dbReference>